<accession>E1SSE2</accession>
<gene>
    <name evidence="2" type="ordered locus">Fbal_0771</name>
</gene>
<dbReference type="InterPro" id="IPR012312">
    <property type="entry name" value="Hemerythrin-like"/>
</dbReference>
<name>E1SSE2_FERBD</name>
<dbReference type="EMBL" id="CP002209">
    <property type="protein sequence ID" value="ADN74982.1"/>
    <property type="molecule type" value="Genomic_DNA"/>
</dbReference>
<dbReference type="GO" id="GO:0005886">
    <property type="term" value="C:plasma membrane"/>
    <property type="evidence" value="ECO:0007669"/>
    <property type="project" value="TreeGrafter"/>
</dbReference>
<feature type="domain" description="Hemerythrin-like" evidence="1">
    <location>
        <begin position="3"/>
        <end position="136"/>
    </location>
</feature>
<dbReference type="OrthoDB" id="7349010at2"/>
<evidence type="ECO:0000259" key="1">
    <source>
        <dbReference type="Pfam" id="PF01814"/>
    </source>
</evidence>
<reference evidence="2 3" key="1">
    <citation type="journal article" date="2010" name="Stand. Genomic Sci.">
        <title>Complete genome sequence of Ferrimonas balearica type strain (PAT).</title>
        <authorList>
            <person name="Nolan M."/>
            <person name="Sikorski J."/>
            <person name="Davenport K."/>
            <person name="Lucas S."/>
            <person name="Glavina Del Rio T."/>
            <person name="Tice H."/>
            <person name="Cheng J."/>
            <person name="Goodwin L."/>
            <person name="Pitluck S."/>
            <person name="Liolios K."/>
            <person name="Ivanova N."/>
            <person name="Mavromatis K."/>
            <person name="Ovchinnikova G."/>
            <person name="Pati A."/>
            <person name="Chen A."/>
            <person name="Palaniappan K."/>
            <person name="Land M."/>
            <person name="Hauser L."/>
            <person name="Chang Y."/>
            <person name="Jeffries C."/>
            <person name="Tapia R."/>
            <person name="Brettin T."/>
            <person name="Detter J."/>
            <person name="Han C."/>
            <person name="Yasawong M."/>
            <person name="Rohde M."/>
            <person name="Tindall B."/>
            <person name="Goker M."/>
            <person name="Woyke T."/>
            <person name="Bristow J."/>
            <person name="Eisen J."/>
            <person name="Markowitz V."/>
            <person name="Hugenholtz P."/>
            <person name="Kyrpides N."/>
            <person name="Klenk H."/>
            <person name="Lapidus A."/>
        </authorList>
    </citation>
    <scope>NUCLEOTIDE SEQUENCE [LARGE SCALE GENOMIC DNA]</scope>
    <source>
        <strain evidence="3">DSM 9799 / CCM 4581 / KCTC 23876 / PAT</strain>
    </source>
</reference>
<dbReference type="Pfam" id="PF01814">
    <property type="entry name" value="Hemerythrin"/>
    <property type="match status" value="1"/>
</dbReference>
<dbReference type="Gene3D" id="1.20.120.520">
    <property type="entry name" value="nmb1532 protein domain like"/>
    <property type="match status" value="1"/>
</dbReference>
<proteinExistence type="predicted"/>
<sequence length="184" mass="21635">MLARIHTDHAHISTLLSVLSAKAQRLKQGQEVNLSVIRDVVDYLQRYADQSHHPMEDILYQYYLDKVGDTQQGEVHQLAIEHRKLREATDQLFDTLNMILNDAVVPRERLIADIEDFVQLQRTHLEQEEVRVLPLLERTLTDHDWQQIHRLVANKLVEDPLFGDTGDREFEDLREYLMNSESEQ</sequence>
<dbReference type="eggNOG" id="COG3945">
    <property type="taxonomic scope" value="Bacteria"/>
</dbReference>
<keyword evidence="3" id="KW-1185">Reference proteome</keyword>
<dbReference type="STRING" id="550540.Fbal_0771"/>
<dbReference type="RefSeq" id="WP_013344288.1">
    <property type="nucleotide sequence ID" value="NC_014541.1"/>
</dbReference>
<evidence type="ECO:0000313" key="2">
    <source>
        <dbReference type="EMBL" id="ADN74982.1"/>
    </source>
</evidence>
<dbReference type="KEGG" id="fbl:Fbal_0771"/>
<dbReference type="Proteomes" id="UP000006683">
    <property type="component" value="Chromosome"/>
</dbReference>
<dbReference type="GeneID" id="67181011"/>
<dbReference type="AlphaFoldDB" id="E1SSE2"/>
<evidence type="ECO:0000313" key="3">
    <source>
        <dbReference type="Proteomes" id="UP000006683"/>
    </source>
</evidence>
<dbReference type="HOGENOM" id="CLU_095978_1_0_6"/>
<organism evidence="2 3">
    <name type="scientific">Ferrimonas balearica (strain DSM 9799 / CCM 4581 / KCTC 23876 / PAT)</name>
    <dbReference type="NCBI Taxonomy" id="550540"/>
    <lineage>
        <taxon>Bacteria</taxon>
        <taxon>Pseudomonadati</taxon>
        <taxon>Pseudomonadota</taxon>
        <taxon>Gammaproteobacteria</taxon>
        <taxon>Alteromonadales</taxon>
        <taxon>Ferrimonadaceae</taxon>
        <taxon>Ferrimonas</taxon>
    </lineage>
</organism>
<dbReference type="PANTHER" id="PTHR39966:SF1">
    <property type="entry name" value="HEMERYTHRIN-LIKE DOMAIN-CONTAINING PROTEIN"/>
    <property type="match status" value="1"/>
</dbReference>
<dbReference type="PANTHER" id="PTHR39966">
    <property type="entry name" value="BLL2471 PROTEIN-RELATED"/>
    <property type="match status" value="1"/>
</dbReference>
<protein>
    <submittedName>
        <fullName evidence="2">Hemerythrin HHE cation binding domain protein</fullName>
    </submittedName>
</protein>